<gene>
    <name evidence="2" type="ORF">MA16_Dca013027</name>
</gene>
<name>A0A2I0X109_9ASPA</name>
<proteinExistence type="predicted"/>
<sequence length="123" mass="14506">MLSRYASHLIPNAEEKCHRCLSGLRDIIRQPLIPFGIEDYATLVERTRRIETDLQSTQRRRDFYKRKNEDRSKSTQSFQFGRSNWRKLKPNTSENNTPIVCNKYGRAHKGECLSDINTCFLCH</sequence>
<feature type="compositionally biased region" description="Basic and acidic residues" evidence="1">
    <location>
        <begin position="59"/>
        <end position="73"/>
    </location>
</feature>
<reference evidence="2 3" key="2">
    <citation type="journal article" date="2017" name="Nature">
        <title>The Apostasia genome and the evolution of orchids.</title>
        <authorList>
            <person name="Zhang G.Q."/>
            <person name="Liu K.W."/>
            <person name="Li Z."/>
            <person name="Lohaus R."/>
            <person name="Hsiao Y.Y."/>
            <person name="Niu S.C."/>
            <person name="Wang J.Y."/>
            <person name="Lin Y.C."/>
            <person name="Xu Q."/>
            <person name="Chen L.J."/>
            <person name="Yoshida K."/>
            <person name="Fujiwara S."/>
            <person name="Wang Z.W."/>
            <person name="Zhang Y.Q."/>
            <person name="Mitsuda N."/>
            <person name="Wang M."/>
            <person name="Liu G.H."/>
            <person name="Pecoraro L."/>
            <person name="Huang H.X."/>
            <person name="Xiao X.J."/>
            <person name="Lin M."/>
            <person name="Wu X.Y."/>
            <person name="Wu W.L."/>
            <person name="Chen Y.Y."/>
            <person name="Chang S.B."/>
            <person name="Sakamoto S."/>
            <person name="Ohme-Takagi M."/>
            <person name="Yagi M."/>
            <person name="Zeng S.J."/>
            <person name="Shen C.Y."/>
            <person name="Yeh C.M."/>
            <person name="Luo Y.B."/>
            <person name="Tsai W.C."/>
            <person name="Van de Peer Y."/>
            <person name="Liu Z.J."/>
        </authorList>
    </citation>
    <scope>NUCLEOTIDE SEQUENCE [LARGE SCALE GENOMIC DNA]</scope>
    <source>
        <tissue evidence="2">The whole plant</tissue>
    </source>
</reference>
<dbReference type="Proteomes" id="UP000233837">
    <property type="component" value="Unassembled WGS sequence"/>
</dbReference>
<evidence type="ECO:0000313" key="2">
    <source>
        <dbReference type="EMBL" id="PKU81596.1"/>
    </source>
</evidence>
<evidence type="ECO:0000313" key="3">
    <source>
        <dbReference type="Proteomes" id="UP000233837"/>
    </source>
</evidence>
<dbReference type="EMBL" id="KZ502233">
    <property type="protein sequence ID" value="PKU81596.1"/>
    <property type="molecule type" value="Genomic_DNA"/>
</dbReference>
<reference evidence="2 3" key="1">
    <citation type="journal article" date="2016" name="Sci. Rep.">
        <title>The Dendrobium catenatum Lindl. genome sequence provides insights into polysaccharide synthase, floral development and adaptive evolution.</title>
        <authorList>
            <person name="Zhang G.Q."/>
            <person name="Xu Q."/>
            <person name="Bian C."/>
            <person name="Tsai W.C."/>
            <person name="Yeh C.M."/>
            <person name="Liu K.W."/>
            <person name="Yoshida K."/>
            <person name="Zhang L.S."/>
            <person name="Chang S.B."/>
            <person name="Chen F."/>
            <person name="Shi Y."/>
            <person name="Su Y.Y."/>
            <person name="Zhang Y.Q."/>
            <person name="Chen L.J."/>
            <person name="Yin Y."/>
            <person name="Lin M."/>
            <person name="Huang H."/>
            <person name="Deng H."/>
            <person name="Wang Z.W."/>
            <person name="Zhu S.L."/>
            <person name="Zhao X."/>
            <person name="Deng C."/>
            <person name="Niu S.C."/>
            <person name="Huang J."/>
            <person name="Wang M."/>
            <person name="Liu G.H."/>
            <person name="Yang H.J."/>
            <person name="Xiao X.J."/>
            <person name="Hsiao Y.Y."/>
            <person name="Wu W.L."/>
            <person name="Chen Y.Y."/>
            <person name="Mitsuda N."/>
            <person name="Ohme-Takagi M."/>
            <person name="Luo Y.B."/>
            <person name="Van de Peer Y."/>
            <person name="Liu Z.J."/>
        </authorList>
    </citation>
    <scope>NUCLEOTIDE SEQUENCE [LARGE SCALE GENOMIC DNA]</scope>
    <source>
        <tissue evidence="2">The whole plant</tissue>
    </source>
</reference>
<keyword evidence="3" id="KW-1185">Reference proteome</keyword>
<accession>A0A2I0X109</accession>
<dbReference type="AlphaFoldDB" id="A0A2I0X109"/>
<organism evidence="2 3">
    <name type="scientific">Dendrobium catenatum</name>
    <dbReference type="NCBI Taxonomy" id="906689"/>
    <lineage>
        <taxon>Eukaryota</taxon>
        <taxon>Viridiplantae</taxon>
        <taxon>Streptophyta</taxon>
        <taxon>Embryophyta</taxon>
        <taxon>Tracheophyta</taxon>
        <taxon>Spermatophyta</taxon>
        <taxon>Magnoliopsida</taxon>
        <taxon>Liliopsida</taxon>
        <taxon>Asparagales</taxon>
        <taxon>Orchidaceae</taxon>
        <taxon>Epidendroideae</taxon>
        <taxon>Malaxideae</taxon>
        <taxon>Dendrobiinae</taxon>
        <taxon>Dendrobium</taxon>
    </lineage>
</organism>
<evidence type="ECO:0000256" key="1">
    <source>
        <dbReference type="SAM" id="MobiDB-lite"/>
    </source>
</evidence>
<feature type="region of interest" description="Disordered" evidence="1">
    <location>
        <begin position="55"/>
        <end position="91"/>
    </location>
</feature>
<protein>
    <submittedName>
        <fullName evidence="2">Uncharacterized protein</fullName>
    </submittedName>
</protein>